<reference evidence="8 9" key="1">
    <citation type="submission" date="2021-02" db="EMBL/GenBank/DDBJ databases">
        <title>A novel species of genus Amphritea isolated from a fishpond in China.</title>
        <authorList>
            <person name="Lu H."/>
        </authorList>
    </citation>
    <scope>NUCLEOTIDE SEQUENCE [LARGE SCALE GENOMIC DNA]</scope>
    <source>
        <strain evidence="8 9">RP18W</strain>
    </source>
</reference>
<protein>
    <submittedName>
        <fullName evidence="8">MFS transporter</fullName>
    </submittedName>
</protein>
<comment type="subcellular location">
    <subcellularLocation>
        <location evidence="1">Cell membrane</location>
        <topology evidence="1">Multi-pass membrane protein</topology>
    </subcellularLocation>
</comment>
<feature type="transmembrane region" description="Helical" evidence="6">
    <location>
        <begin position="277"/>
        <end position="300"/>
    </location>
</feature>
<dbReference type="InterPro" id="IPR011701">
    <property type="entry name" value="MFS"/>
</dbReference>
<evidence type="ECO:0000313" key="9">
    <source>
        <dbReference type="Proteomes" id="UP000760472"/>
    </source>
</evidence>
<gene>
    <name evidence="8" type="ORF">JW498_01305</name>
</gene>
<dbReference type="SUPFAM" id="SSF103473">
    <property type="entry name" value="MFS general substrate transporter"/>
    <property type="match status" value="1"/>
</dbReference>
<name>A0ABS2W2R3_9GAMM</name>
<feature type="transmembrane region" description="Helical" evidence="6">
    <location>
        <begin position="86"/>
        <end position="105"/>
    </location>
</feature>
<feature type="transmembrane region" description="Helical" evidence="6">
    <location>
        <begin position="59"/>
        <end position="79"/>
    </location>
</feature>
<keyword evidence="3 6" id="KW-0812">Transmembrane</keyword>
<keyword evidence="5 6" id="KW-0472">Membrane</keyword>
<feature type="transmembrane region" description="Helical" evidence="6">
    <location>
        <begin position="214"/>
        <end position="232"/>
    </location>
</feature>
<dbReference type="InterPro" id="IPR050189">
    <property type="entry name" value="MFS_Efflux_Transporters"/>
</dbReference>
<dbReference type="InterPro" id="IPR036259">
    <property type="entry name" value="MFS_trans_sf"/>
</dbReference>
<evidence type="ECO:0000313" key="8">
    <source>
        <dbReference type="EMBL" id="MBN0985999.1"/>
    </source>
</evidence>
<keyword evidence="9" id="KW-1185">Reference proteome</keyword>
<evidence type="ECO:0000256" key="5">
    <source>
        <dbReference type="ARBA" id="ARBA00023136"/>
    </source>
</evidence>
<dbReference type="Proteomes" id="UP000760472">
    <property type="component" value="Unassembled WGS sequence"/>
</dbReference>
<feature type="transmembrane region" description="Helical" evidence="6">
    <location>
        <begin position="373"/>
        <end position="393"/>
    </location>
</feature>
<organism evidence="8 9">
    <name type="scientific">Amphritea pacifica</name>
    <dbReference type="NCBI Taxonomy" id="2811233"/>
    <lineage>
        <taxon>Bacteria</taxon>
        <taxon>Pseudomonadati</taxon>
        <taxon>Pseudomonadota</taxon>
        <taxon>Gammaproteobacteria</taxon>
        <taxon>Oceanospirillales</taxon>
        <taxon>Oceanospirillaceae</taxon>
        <taxon>Amphritea</taxon>
    </lineage>
</organism>
<evidence type="ECO:0000256" key="2">
    <source>
        <dbReference type="ARBA" id="ARBA00022475"/>
    </source>
</evidence>
<evidence type="ECO:0000256" key="1">
    <source>
        <dbReference type="ARBA" id="ARBA00004651"/>
    </source>
</evidence>
<feature type="transmembrane region" description="Helical" evidence="6">
    <location>
        <begin position="20"/>
        <end position="39"/>
    </location>
</feature>
<dbReference type="InterPro" id="IPR020846">
    <property type="entry name" value="MFS_dom"/>
</dbReference>
<sequence length="407" mass="43163">MDNQNQKAIRTASGRREGILIALGSSLTIMGSVMVAPMLPKMGMEFGPTHPQAEMLLPLAITGPALAIAICAPLAGWLSDRTGRKNLLIIATLLYAILGVLPAFLNGLDGVVISRLLFGCAEAAIMTCCTALIADYWHAEERLKFVNMQVVCIGLVGSAFFVIGGVLGEQSWRLPFYLYLLPLLLIPFFMRVLWEPKHHEVQQITDTTSRVATVPLIVGYSMIMFGMVLNFIVPIQAPSLLVSIGVVSTTKIGLAAGLSLLATLAGSLLWPVFRGSFGIAGCNALLMALIAAGLWLLAHANSYNKVMIAVTIHGIGAGMMVPNIMATIMNALPASVRGRGIGGFTSCLYLGQFISPIIVGIIISFGVDLPGAIVSLAMASAVVAAIWLIFSFFRGSSSTDLADKRTA</sequence>
<dbReference type="Pfam" id="PF07690">
    <property type="entry name" value="MFS_1"/>
    <property type="match status" value="1"/>
</dbReference>
<keyword evidence="4 6" id="KW-1133">Transmembrane helix</keyword>
<dbReference type="Gene3D" id="1.20.1250.20">
    <property type="entry name" value="MFS general substrate transporter like domains"/>
    <property type="match status" value="1"/>
</dbReference>
<comment type="caution">
    <text evidence="8">The sequence shown here is derived from an EMBL/GenBank/DDBJ whole genome shotgun (WGS) entry which is preliminary data.</text>
</comment>
<dbReference type="PROSITE" id="PS50850">
    <property type="entry name" value="MFS"/>
    <property type="match status" value="1"/>
</dbReference>
<dbReference type="CDD" id="cd17473">
    <property type="entry name" value="MFS_arabinose_efflux_permease_like"/>
    <property type="match status" value="1"/>
</dbReference>
<feature type="transmembrane region" description="Helical" evidence="6">
    <location>
        <begin position="145"/>
        <end position="168"/>
    </location>
</feature>
<evidence type="ECO:0000259" key="7">
    <source>
        <dbReference type="PROSITE" id="PS50850"/>
    </source>
</evidence>
<dbReference type="EMBL" id="JAFFZP010000002">
    <property type="protein sequence ID" value="MBN0985999.1"/>
    <property type="molecule type" value="Genomic_DNA"/>
</dbReference>
<feature type="domain" description="Major facilitator superfamily (MFS) profile" evidence="7">
    <location>
        <begin position="17"/>
        <end position="399"/>
    </location>
</feature>
<dbReference type="PANTHER" id="PTHR43124">
    <property type="entry name" value="PURINE EFFLUX PUMP PBUE"/>
    <property type="match status" value="1"/>
</dbReference>
<feature type="transmembrane region" description="Helical" evidence="6">
    <location>
        <begin position="347"/>
        <end position="367"/>
    </location>
</feature>
<evidence type="ECO:0000256" key="6">
    <source>
        <dbReference type="SAM" id="Phobius"/>
    </source>
</evidence>
<feature type="transmembrane region" description="Helical" evidence="6">
    <location>
        <begin position="306"/>
        <end position="326"/>
    </location>
</feature>
<dbReference type="RefSeq" id="WP_205212747.1">
    <property type="nucleotide sequence ID" value="NZ_JAFFZP010000002.1"/>
</dbReference>
<feature type="transmembrane region" description="Helical" evidence="6">
    <location>
        <begin position="174"/>
        <end position="194"/>
    </location>
</feature>
<keyword evidence="2" id="KW-1003">Cell membrane</keyword>
<proteinExistence type="predicted"/>
<evidence type="ECO:0000256" key="4">
    <source>
        <dbReference type="ARBA" id="ARBA00022989"/>
    </source>
</evidence>
<dbReference type="PANTHER" id="PTHR43124:SF3">
    <property type="entry name" value="CHLORAMPHENICOL EFFLUX PUMP RV0191"/>
    <property type="match status" value="1"/>
</dbReference>
<accession>A0ABS2W2R3</accession>
<evidence type="ECO:0000256" key="3">
    <source>
        <dbReference type="ARBA" id="ARBA00022692"/>
    </source>
</evidence>